<keyword evidence="2" id="KW-1185">Reference proteome</keyword>
<dbReference type="AlphaFoldDB" id="C1HEB1"/>
<dbReference type="Proteomes" id="UP000002059">
    <property type="component" value="Partially assembled WGS sequence"/>
</dbReference>
<dbReference type="OMA" id="DEFISGY"/>
<dbReference type="OrthoDB" id="3660917at2759"/>
<dbReference type="KEGG" id="pbl:PAAG_09102"/>
<gene>
    <name evidence="1" type="ORF">PAAG_09102</name>
</gene>
<protein>
    <submittedName>
        <fullName evidence="1">Uncharacterized protein</fullName>
    </submittedName>
</protein>
<evidence type="ECO:0000313" key="1">
    <source>
        <dbReference type="EMBL" id="EEH41391.2"/>
    </source>
</evidence>
<dbReference type="EMBL" id="KN294074">
    <property type="protein sequence ID" value="EEH41391.2"/>
    <property type="molecule type" value="Genomic_DNA"/>
</dbReference>
<name>C1HEB1_PARBA</name>
<accession>C1HEB1</accession>
<reference evidence="1 2" key="1">
    <citation type="journal article" date="2011" name="PLoS Genet.">
        <title>Comparative genomic analysis of human fungal pathogens causing paracoccidioidomycosis.</title>
        <authorList>
            <person name="Desjardins C.A."/>
            <person name="Champion M.D."/>
            <person name="Holder J.W."/>
            <person name="Muszewska A."/>
            <person name="Goldberg J."/>
            <person name="Bailao A.M."/>
            <person name="Brigido M.M."/>
            <person name="Ferreira M.E."/>
            <person name="Garcia A.M."/>
            <person name="Grynberg M."/>
            <person name="Gujja S."/>
            <person name="Heiman D.I."/>
            <person name="Henn M.R."/>
            <person name="Kodira C.D."/>
            <person name="Leon-Narvaez H."/>
            <person name="Longo L.V."/>
            <person name="Ma L.J."/>
            <person name="Malavazi I."/>
            <person name="Matsuo A.L."/>
            <person name="Morais F.V."/>
            <person name="Pereira M."/>
            <person name="Rodriguez-Brito S."/>
            <person name="Sakthikumar S."/>
            <person name="Salem-Izacc S.M."/>
            <person name="Sykes S.M."/>
            <person name="Teixeira M.M."/>
            <person name="Vallejo M.C."/>
            <person name="Walter M.E."/>
            <person name="Yandava C."/>
            <person name="Young S."/>
            <person name="Zeng Q."/>
            <person name="Zucker J."/>
            <person name="Felipe M.S."/>
            <person name="Goldman G.H."/>
            <person name="Haas B.J."/>
            <person name="McEwen J.G."/>
            <person name="Nino-Vega G."/>
            <person name="Puccia R."/>
            <person name="San-Blas G."/>
            <person name="Soares C.M."/>
            <person name="Birren B.W."/>
            <person name="Cuomo C.A."/>
        </authorList>
    </citation>
    <scope>NUCLEOTIDE SEQUENCE [LARGE SCALE GENOMIC DNA]</scope>
    <source>
        <strain evidence="2">ATCC MYA-826 / Pb01</strain>
    </source>
</reference>
<dbReference type="HOGENOM" id="CLU_116798_1_0_1"/>
<dbReference type="STRING" id="502779.C1HEB1"/>
<sequence>LHEVSLFDHFTGALCSCCQRIPSIGKFTLKIISENIACGPNELTIRKSSRDDRPGFTNNGLRDPDGFSHIGDDGVLRSFNGDGEVISYERLDKEQLTNLASWYPEPEHRDHLHDVWKDANSSTVSMEQIWNPPKELLPVVLKQPQLHRRAGVTNKREAPNVLKRSDGENINCLIISCYSDGECITYGCRNCRHYDEFISGYCLP</sequence>
<dbReference type="RefSeq" id="XP_002788982.2">
    <property type="nucleotide sequence ID" value="XM_002788936.2"/>
</dbReference>
<dbReference type="VEuPathDB" id="FungiDB:PAAG_09102"/>
<evidence type="ECO:0000313" key="2">
    <source>
        <dbReference type="Proteomes" id="UP000002059"/>
    </source>
</evidence>
<dbReference type="GeneID" id="9092198"/>
<organism evidence="1 2">
    <name type="scientific">Paracoccidioides lutzii (strain ATCC MYA-826 / Pb01)</name>
    <name type="common">Paracoccidioides brasiliensis</name>
    <dbReference type="NCBI Taxonomy" id="502779"/>
    <lineage>
        <taxon>Eukaryota</taxon>
        <taxon>Fungi</taxon>
        <taxon>Dikarya</taxon>
        <taxon>Ascomycota</taxon>
        <taxon>Pezizomycotina</taxon>
        <taxon>Eurotiomycetes</taxon>
        <taxon>Eurotiomycetidae</taxon>
        <taxon>Onygenales</taxon>
        <taxon>Ajellomycetaceae</taxon>
        <taxon>Paracoccidioides</taxon>
    </lineage>
</organism>
<feature type="non-terminal residue" evidence="1">
    <location>
        <position position="1"/>
    </location>
</feature>
<proteinExistence type="predicted"/>
<dbReference type="eggNOG" id="ENOG502RNRI">
    <property type="taxonomic scope" value="Eukaryota"/>
</dbReference>